<gene>
    <name evidence="1" type="ORF">D584_16565</name>
</gene>
<evidence type="ECO:0000313" key="1">
    <source>
        <dbReference type="EMBL" id="ELT48112.1"/>
    </source>
</evidence>
<dbReference type="AlphaFoldDB" id="M5JMI6"/>
<proteinExistence type="predicted"/>
<accession>M5JMI6</accession>
<organism evidence="1 2">
    <name type="scientific">Brucella intermedia M86</name>
    <dbReference type="NCBI Taxonomy" id="1234597"/>
    <lineage>
        <taxon>Bacteria</taxon>
        <taxon>Pseudomonadati</taxon>
        <taxon>Pseudomonadota</taxon>
        <taxon>Alphaproteobacteria</taxon>
        <taxon>Hyphomicrobiales</taxon>
        <taxon>Brucellaceae</taxon>
        <taxon>Brucella/Ochrobactrum group</taxon>
        <taxon>Brucella</taxon>
    </lineage>
</organism>
<dbReference type="EMBL" id="AOGE01000041">
    <property type="protein sequence ID" value="ELT48112.1"/>
    <property type="molecule type" value="Genomic_DNA"/>
</dbReference>
<dbReference type="RefSeq" id="WP_006472178.1">
    <property type="nucleotide sequence ID" value="NZ_AOGE01000041.1"/>
</dbReference>
<sequence length="86" mass="9893">MSKQIKLLENPETWKGSYDLHAYCKYDNPEHDWREFPHMNMPCETGGEARNQLRSYGWIFHKDGTATCPKCAKALSHPSGGDRHGE</sequence>
<evidence type="ECO:0000313" key="2">
    <source>
        <dbReference type="Proteomes" id="UP000011971"/>
    </source>
</evidence>
<protein>
    <submittedName>
        <fullName evidence="1">Uncharacterized protein</fullName>
    </submittedName>
</protein>
<comment type="caution">
    <text evidence="1">The sequence shown here is derived from an EMBL/GenBank/DDBJ whole genome shotgun (WGS) entry which is preliminary data.</text>
</comment>
<reference evidence="1 2" key="1">
    <citation type="journal article" date="2013" name="Gut Pathog.">
        <title>Draft genome of Ochrobactrum intermedium strain M86 isolated from non-ulcer dyspeptic individual from India.</title>
        <authorList>
            <person name="Kulkarni G."/>
            <person name="Dhotre D."/>
            <person name="Dharne M."/>
            <person name="Shetty S."/>
            <person name="Chowdhury S."/>
            <person name="Misra V."/>
            <person name="Misra S."/>
            <person name="Patole M."/>
            <person name="Shouche Y."/>
        </authorList>
    </citation>
    <scope>NUCLEOTIDE SEQUENCE [LARGE SCALE GENOMIC DNA]</scope>
    <source>
        <strain evidence="1 2">M86</strain>
    </source>
</reference>
<name>M5JMI6_9HYPH</name>
<dbReference type="Proteomes" id="UP000011971">
    <property type="component" value="Unassembled WGS sequence"/>
</dbReference>